<reference evidence="1 2" key="1">
    <citation type="submission" date="2020-02" db="EMBL/GenBank/DDBJ databases">
        <authorList>
            <person name="Ferguson B K."/>
        </authorList>
    </citation>
    <scope>NUCLEOTIDE SEQUENCE [LARGE SCALE GENOMIC DNA]</scope>
</reference>
<dbReference type="InterPro" id="IPR038238">
    <property type="entry name" value="Clp1_C_sf"/>
</dbReference>
<dbReference type="OrthoDB" id="258143at2759"/>
<accession>A0A6H5HFD5</accession>
<dbReference type="Proteomes" id="UP000479000">
    <property type="component" value="Unassembled WGS sequence"/>
</dbReference>
<sequence>MREYFSLGSFSSGVHSSPSSACWKKINRPNLLHHILALSFAASPEDDIITSNIAGYICVLKLFFLPTLTILDPRSSVSLNREQKKIYSCPRHSIKSENKEKVRTGRMKKRRTTVSEVTSIDVEAGEGAAVVEAAEEGVTTATTTAEMEAVEAVVASGAAVVVEAVGSGETTMMMGMMTSAAEDVVASEEAVEAAEASEGTTMRMETMTSVVEDEADSEGAGEAAADSAGTMMKMVETTLAAEVVVALEVAGDEVDSEAMTMVTTMEEGALAVAGAEEGDLVVISMMKTKAVVADLVAMATVVRRNREKTTYLPSRQTMKMYCLPVALRLA</sequence>
<organism evidence="1 2">
    <name type="scientific">Nesidiocoris tenuis</name>
    <dbReference type="NCBI Taxonomy" id="355587"/>
    <lineage>
        <taxon>Eukaryota</taxon>
        <taxon>Metazoa</taxon>
        <taxon>Ecdysozoa</taxon>
        <taxon>Arthropoda</taxon>
        <taxon>Hexapoda</taxon>
        <taxon>Insecta</taxon>
        <taxon>Pterygota</taxon>
        <taxon>Neoptera</taxon>
        <taxon>Paraneoptera</taxon>
        <taxon>Hemiptera</taxon>
        <taxon>Heteroptera</taxon>
        <taxon>Panheteroptera</taxon>
        <taxon>Cimicomorpha</taxon>
        <taxon>Miridae</taxon>
        <taxon>Dicyphina</taxon>
        <taxon>Nesidiocoris</taxon>
    </lineage>
</organism>
<dbReference type="AlphaFoldDB" id="A0A6H5HFD5"/>
<name>A0A6H5HFD5_9HEMI</name>
<dbReference type="EMBL" id="CADCXU010029418">
    <property type="protein sequence ID" value="CAB0015729.1"/>
    <property type="molecule type" value="Genomic_DNA"/>
</dbReference>
<proteinExistence type="predicted"/>
<gene>
    <name evidence="1" type="ORF">NTEN_LOCUS20069</name>
</gene>
<keyword evidence="2" id="KW-1185">Reference proteome</keyword>
<evidence type="ECO:0000313" key="2">
    <source>
        <dbReference type="Proteomes" id="UP000479000"/>
    </source>
</evidence>
<dbReference type="Gene3D" id="2.40.30.330">
    <property type="entry name" value="Pre-mRNA cleavage complex subunit Clp1, C-terminal domain"/>
    <property type="match status" value="1"/>
</dbReference>
<protein>
    <submittedName>
        <fullName evidence="1">Uncharacterized protein</fullName>
    </submittedName>
</protein>
<evidence type="ECO:0000313" key="1">
    <source>
        <dbReference type="EMBL" id="CAB0015729.1"/>
    </source>
</evidence>